<keyword evidence="1" id="KW-1133">Transmembrane helix</keyword>
<accession>A0A9W6J969</accession>
<gene>
    <name evidence="2" type="ORF">GCM10017643_17150</name>
</gene>
<protein>
    <recommendedName>
        <fullName evidence="4">DUF454 domain-containing protein</fullName>
    </recommendedName>
</protein>
<organism evidence="2 3">
    <name type="scientific">Ancylobacter dichloromethanicus</name>
    <dbReference type="NCBI Taxonomy" id="518825"/>
    <lineage>
        <taxon>Bacteria</taxon>
        <taxon>Pseudomonadati</taxon>
        <taxon>Pseudomonadota</taxon>
        <taxon>Alphaproteobacteria</taxon>
        <taxon>Hyphomicrobiales</taxon>
        <taxon>Xanthobacteraceae</taxon>
        <taxon>Ancylobacter</taxon>
    </lineage>
</organism>
<dbReference type="Pfam" id="PF04304">
    <property type="entry name" value="DUF454"/>
    <property type="match status" value="1"/>
</dbReference>
<evidence type="ECO:0000256" key="1">
    <source>
        <dbReference type="SAM" id="Phobius"/>
    </source>
</evidence>
<dbReference type="PANTHER" id="PTHR35813">
    <property type="entry name" value="INNER MEMBRANE PROTEIN YBAN"/>
    <property type="match status" value="1"/>
</dbReference>
<dbReference type="Proteomes" id="UP001143370">
    <property type="component" value="Unassembled WGS sequence"/>
</dbReference>
<dbReference type="AlphaFoldDB" id="A0A9W6J969"/>
<comment type="caution">
    <text evidence="2">The sequence shown here is derived from an EMBL/GenBank/DDBJ whole genome shotgun (WGS) entry which is preliminary data.</text>
</comment>
<proteinExistence type="predicted"/>
<feature type="transmembrane region" description="Helical" evidence="1">
    <location>
        <begin position="34"/>
        <end position="67"/>
    </location>
</feature>
<name>A0A9W6J969_9HYPH</name>
<keyword evidence="1" id="KW-0812">Transmembrane</keyword>
<dbReference type="GO" id="GO:0005886">
    <property type="term" value="C:plasma membrane"/>
    <property type="evidence" value="ECO:0007669"/>
    <property type="project" value="TreeGrafter"/>
</dbReference>
<keyword evidence="1" id="KW-0472">Membrane</keyword>
<evidence type="ECO:0008006" key="4">
    <source>
        <dbReference type="Google" id="ProtNLM"/>
    </source>
</evidence>
<reference evidence="2" key="1">
    <citation type="journal article" date="2014" name="Int. J. Syst. Evol. Microbiol.">
        <title>Complete genome sequence of Corynebacterium casei LMG S-19264T (=DSM 44701T), isolated from a smear-ripened cheese.</title>
        <authorList>
            <consortium name="US DOE Joint Genome Institute (JGI-PGF)"/>
            <person name="Walter F."/>
            <person name="Albersmeier A."/>
            <person name="Kalinowski J."/>
            <person name="Ruckert C."/>
        </authorList>
    </citation>
    <scope>NUCLEOTIDE SEQUENCE</scope>
    <source>
        <strain evidence="2">VKM B-2484</strain>
    </source>
</reference>
<dbReference type="PANTHER" id="PTHR35813:SF1">
    <property type="entry name" value="INNER MEMBRANE PROTEIN YBAN"/>
    <property type="match status" value="1"/>
</dbReference>
<evidence type="ECO:0000313" key="2">
    <source>
        <dbReference type="EMBL" id="GLK71600.1"/>
    </source>
</evidence>
<dbReference type="RefSeq" id="WP_246544527.1">
    <property type="nucleotide sequence ID" value="NZ_BSFJ01000005.1"/>
</dbReference>
<evidence type="ECO:0000313" key="3">
    <source>
        <dbReference type="Proteomes" id="UP001143370"/>
    </source>
</evidence>
<dbReference type="InterPro" id="IPR007401">
    <property type="entry name" value="DUF454"/>
</dbReference>
<dbReference type="EMBL" id="BSFJ01000005">
    <property type="protein sequence ID" value="GLK71600.1"/>
    <property type="molecule type" value="Genomic_DNA"/>
</dbReference>
<reference evidence="2" key="2">
    <citation type="submission" date="2023-01" db="EMBL/GenBank/DDBJ databases">
        <authorList>
            <person name="Sun Q."/>
            <person name="Evtushenko L."/>
        </authorList>
    </citation>
    <scope>NUCLEOTIDE SEQUENCE</scope>
    <source>
        <strain evidence="2">VKM B-2484</strain>
    </source>
</reference>
<keyword evidence="3" id="KW-1185">Reference proteome</keyword>
<sequence>MNGAERLGDAVMHTLMTEREPKTSSLPAPLRWAMFALAWVCVGLGIVGIVTPVMPGTVFLILAAWLFTRSSPRFERWLLTHPRLGPSVVAWRASGAVPRWAQLVAAGSMAFSFAVLVVLGLSVPVLAIVAAVFVGVSAYLLTRPTS</sequence>